<evidence type="ECO:0000259" key="7">
    <source>
        <dbReference type="Pfam" id="PF19077"/>
    </source>
</evidence>
<feature type="transmembrane region" description="Helical" evidence="6">
    <location>
        <begin position="12"/>
        <end position="31"/>
    </location>
</feature>
<evidence type="ECO:0000256" key="6">
    <source>
        <dbReference type="SAM" id="Phobius"/>
    </source>
</evidence>
<feature type="domain" description="Bacterial Ig-like" evidence="7">
    <location>
        <begin position="375"/>
        <end position="442"/>
    </location>
</feature>
<feature type="compositionally biased region" description="Pro residues" evidence="5">
    <location>
        <begin position="162"/>
        <end position="184"/>
    </location>
</feature>
<dbReference type="PROSITE" id="PS00018">
    <property type="entry name" value="EF_HAND_1"/>
    <property type="match status" value="1"/>
</dbReference>
<evidence type="ECO:0000313" key="8">
    <source>
        <dbReference type="EMBL" id="OGZ11228.1"/>
    </source>
</evidence>
<evidence type="ECO:0000256" key="2">
    <source>
        <dbReference type="ARBA" id="ARBA00022525"/>
    </source>
</evidence>
<gene>
    <name evidence="8" type="ORF">A3C93_03620</name>
</gene>
<keyword evidence="3" id="KW-0732">Signal</keyword>
<dbReference type="Gene3D" id="2.60.40.10">
    <property type="entry name" value="Immunoglobulins"/>
    <property type="match status" value="1"/>
</dbReference>
<dbReference type="InterPro" id="IPR013783">
    <property type="entry name" value="Ig-like_fold"/>
</dbReference>
<keyword evidence="4" id="KW-0106">Calcium</keyword>
<accession>A0A1G2DEL2</accession>
<feature type="transmembrane region" description="Helical" evidence="6">
    <location>
        <begin position="476"/>
        <end position="497"/>
    </location>
</feature>
<dbReference type="AlphaFoldDB" id="A0A1G2DEL2"/>
<proteinExistence type="predicted"/>
<dbReference type="InterPro" id="IPR018247">
    <property type="entry name" value="EF_Hand_1_Ca_BS"/>
</dbReference>
<evidence type="ECO:0000256" key="4">
    <source>
        <dbReference type="ARBA" id="ARBA00022837"/>
    </source>
</evidence>
<evidence type="ECO:0000256" key="5">
    <source>
        <dbReference type="SAM" id="MobiDB-lite"/>
    </source>
</evidence>
<sequence>MDLRSEHFLRSLILFGVVVAALVALGAGLFISPPRGPQVAQTESALPSVSVTVRVSEEVDCETDPITRVFFDVEPKEGGEVTVVDNGQVRKFDLLGSYEEAGLDGYFANGTYEGLLSARPGYVLRTSAVISFTVASRCGKEDPTPLPLQEPTSTEPVAAPVAPDPDPVPAPEPATPTLPTPPAAKPKSAPTTVNEPTPLPPTTDSVSQTTQDVVPVAACGSAKECREICTEKGGTKACAEFAAEAIVPAPLSSLPTEKLDNTFRETTMDAFIGERSGVRAYADSDQDGIVDFDEVNIYGTDPNKADSDQDGVSDGEELLANTDPAASVVGEASGDVGPVIFEDPAQFGKEASTTLVVSTVVAGASETDASGTSRLSSMTLSGTGFPNSFVTIFVYSEPIVVVVKTDDYGAWTYTLDRELPDGTHEVYAAVADAKGRVWAKSAPLPFVQTASAISLGSPVLLPGAPEVPTFFGGKGAITLVGVLALVLVASILVLGYVRTKKEEVA</sequence>
<comment type="subcellular location">
    <subcellularLocation>
        <location evidence="1">Secreted</location>
    </subcellularLocation>
</comment>
<keyword evidence="6" id="KW-0812">Transmembrane</keyword>
<dbReference type="Proteomes" id="UP000178636">
    <property type="component" value="Unassembled WGS sequence"/>
</dbReference>
<protein>
    <recommendedName>
        <fullName evidence="7">Bacterial Ig-like domain-containing protein</fullName>
    </recommendedName>
</protein>
<name>A0A1G2DEL2_9BACT</name>
<keyword evidence="2" id="KW-0964">Secreted</keyword>
<dbReference type="InterPro" id="IPR059100">
    <property type="entry name" value="TSP3_bac"/>
</dbReference>
<feature type="region of interest" description="Disordered" evidence="5">
    <location>
        <begin position="138"/>
        <end position="209"/>
    </location>
</feature>
<comment type="caution">
    <text evidence="8">The sequence shown here is derived from an EMBL/GenBank/DDBJ whole genome shotgun (WGS) entry which is preliminary data.</text>
</comment>
<reference evidence="8 9" key="1">
    <citation type="journal article" date="2016" name="Nat. Commun.">
        <title>Thousands of microbial genomes shed light on interconnected biogeochemical processes in an aquifer system.</title>
        <authorList>
            <person name="Anantharaman K."/>
            <person name="Brown C.T."/>
            <person name="Hug L.A."/>
            <person name="Sharon I."/>
            <person name="Castelle C.J."/>
            <person name="Probst A.J."/>
            <person name="Thomas B.C."/>
            <person name="Singh A."/>
            <person name="Wilkins M.J."/>
            <person name="Karaoz U."/>
            <person name="Brodie E.L."/>
            <person name="Williams K.H."/>
            <person name="Hubbard S.S."/>
            <person name="Banfield J.F."/>
        </authorList>
    </citation>
    <scope>NUCLEOTIDE SEQUENCE [LARGE SCALE GENOMIC DNA]</scope>
</reference>
<dbReference type="Pfam" id="PF19077">
    <property type="entry name" value="Big_13"/>
    <property type="match status" value="1"/>
</dbReference>
<dbReference type="InterPro" id="IPR044016">
    <property type="entry name" value="Big_13"/>
</dbReference>
<keyword evidence="6" id="KW-0472">Membrane</keyword>
<dbReference type="STRING" id="1798664.A3C93_03620"/>
<keyword evidence="6" id="KW-1133">Transmembrane helix</keyword>
<evidence type="ECO:0000256" key="1">
    <source>
        <dbReference type="ARBA" id="ARBA00004613"/>
    </source>
</evidence>
<dbReference type="Pfam" id="PF18884">
    <property type="entry name" value="TSP3_bac"/>
    <property type="match status" value="2"/>
</dbReference>
<evidence type="ECO:0000256" key="3">
    <source>
        <dbReference type="ARBA" id="ARBA00022729"/>
    </source>
</evidence>
<evidence type="ECO:0000313" key="9">
    <source>
        <dbReference type="Proteomes" id="UP000178636"/>
    </source>
</evidence>
<organism evidence="8 9">
    <name type="scientific">Candidatus Lloydbacteria bacterium RIFCSPHIGHO2_02_FULL_54_17</name>
    <dbReference type="NCBI Taxonomy" id="1798664"/>
    <lineage>
        <taxon>Bacteria</taxon>
        <taxon>Candidatus Lloydiibacteriota</taxon>
    </lineage>
</organism>
<dbReference type="EMBL" id="MHLO01000036">
    <property type="protein sequence ID" value="OGZ11228.1"/>
    <property type="molecule type" value="Genomic_DNA"/>
</dbReference>